<dbReference type="Pfam" id="PF13439">
    <property type="entry name" value="Glyco_transf_4"/>
    <property type="match status" value="1"/>
</dbReference>
<dbReference type="SUPFAM" id="SSF53756">
    <property type="entry name" value="UDP-Glycosyltransferase/glycogen phosphorylase"/>
    <property type="match status" value="1"/>
</dbReference>
<gene>
    <name evidence="3" type="ORF">H6H04_11145</name>
</gene>
<evidence type="ECO:0000259" key="2">
    <source>
        <dbReference type="Pfam" id="PF13439"/>
    </source>
</evidence>
<reference evidence="3 4" key="1">
    <citation type="submission" date="2020-08" db="EMBL/GenBank/DDBJ databases">
        <title>Winogradskyella ouciana sp. nov., isolated from the hadal seawater of the Mariana Trench.</title>
        <authorList>
            <person name="He X."/>
        </authorList>
    </citation>
    <scope>NUCLEOTIDE SEQUENCE [LARGE SCALE GENOMIC DNA]</scope>
    <source>
        <strain evidence="3 4">KCTC 22026</strain>
    </source>
</reference>
<comment type="caution">
    <text evidence="3">The sequence shown here is derived from an EMBL/GenBank/DDBJ whole genome shotgun (WGS) entry which is preliminary data.</text>
</comment>
<feature type="domain" description="Glycosyltransferase subfamily 4-like N-terminal" evidence="2">
    <location>
        <begin position="14"/>
        <end position="152"/>
    </location>
</feature>
<name>A0ABR6Y2G8_9FLAO</name>
<dbReference type="Proteomes" id="UP000607435">
    <property type="component" value="Unassembled WGS sequence"/>
</dbReference>
<proteinExistence type="predicted"/>
<dbReference type="Pfam" id="PF00534">
    <property type="entry name" value="Glycos_transf_1"/>
    <property type="match status" value="1"/>
</dbReference>
<dbReference type="InterPro" id="IPR028098">
    <property type="entry name" value="Glyco_trans_4-like_N"/>
</dbReference>
<feature type="domain" description="Glycosyl transferase family 1" evidence="1">
    <location>
        <begin position="175"/>
        <end position="331"/>
    </location>
</feature>
<evidence type="ECO:0000313" key="4">
    <source>
        <dbReference type="Proteomes" id="UP000607435"/>
    </source>
</evidence>
<dbReference type="Gene3D" id="3.40.50.2000">
    <property type="entry name" value="Glycogen Phosphorylase B"/>
    <property type="match status" value="2"/>
</dbReference>
<accession>A0ABR6Y2G8</accession>
<sequence length="358" mass="41070">MIRVIQIIDSLNAGGAERVAVNYANGLTNIIEKSHICVTREEGPLKDDINPEVGYLFLNKNSTLDVNAILKLKQYVSKNGIDIMQAHSSSFFIALLVKMLYPKVKIVWHDHYGNSEFLDKRPKTVLRFSSKFFSYIFSVNSQLEEWSKKNLLCKNVRYIKNFPVLKKSVIEETMLKGNKEKRILCLANLRKQKNHIRLLEAFEVVNKEFPDWTLHCVGKDFKDEYSELFFSKIKELNLERHAYFYDSRSDILNIMCQSNIGVLVSKSEGLPLALLEYGLAQLPVISTDVGYCGKLVSDQSYGILLESDDKMLIANAITDYIKNVNYRESAAINFNKKIVNEYSSARILDSCLEIYKTI</sequence>
<keyword evidence="4" id="KW-1185">Reference proteome</keyword>
<organism evidence="3 4">
    <name type="scientific">Winogradskyella echinorum</name>
    <dbReference type="NCBI Taxonomy" id="538189"/>
    <lineage>
        <taxon>Bacteria</taxon>
        <taxon>Pseudomonadati</taxon>
        <taxon>Bacteroidota</taxon>
        <taxon>Flavobacteriia</taxon>
        <taxon>Flavobacteriales</taxon>
        <taxon>Flavobacteriaceae</taxon>
        <taxon>Winogradskyella</taxon>
    </lineage>
</organism>
<dbReference type="CDD" id="cd03811">
    <property type="entry name" value="GT4_GT28_WabH-like"/>
    <property type="match status" value="1"/>
</dbReference>
<dbReference type="PANTHER" id="PTHR12526:SF630">
    <property type="entry name" value="GLYCOSYLTRANSFERASE"/>
    <property type="match status" value="1"/>
</dbReference>
<evidence type="ECO:0000259" key="1">
    <source>
        <dbReference type="Pfam" id="PF00534"/>
    </source>
</evidence>
<dbReference type="RefSeq" id="WP_186846036.1">
    <property type="nucleotide sequence ID" value="NZ_JACOME010000002.1"/>
</dbReference>
<dbReference type="PANTHER" id="PTHR12526">
    <property type="entry name" value="GLYCOSYLTRANSFERASE"/>
    <property type="match status" value="1"/>
</dbReference>
<dbReference type="EMBL" id="JACOME010000002">
    <property type="protein sequence ID" value="MBC3846937.1"/>
    <property type="molecule type" value="Genomic_DNA"/>
</dbReference>
<protein>
    <submittedName>
        <fullName evidence="3">Glycosyltransferase</fullName>
    </submittedName>
</protein>
<evidence type="ECO:0000313" key="3">
    <source>
        <dbReference type="EMBL" id="MBC3846937.1"/>
    </source>
</evidence>
<dbReference type="InterPro" id="IPR001296">
    <property type="entry name" value="Glyco_trans_1"/>
</dbReference>